<feature type="repeat" description="ANK" evidence="3">
    <location>
        <begin position="189"/>
        <end position="213"/>
    </location>
</feature>
<feature type="repeat" description="ANK" evidence="3">
    <location>
        <begin position="223"/>
        <end position="255"/>
    </location>
</feature>
<dbReference type="InParanoid" id="A0A1X7U5G0"/>
<evidence type="ECO:0000256" key="2">
    <source>
        <dbReference type="ARBA" id="ARBA00023043"/>
    </source>
</evidence>
<evidence type="ECO:0000256" key="1">
    <source>
        <dbReference type="ARBA" id="ARBA00022737"/>
    </source>
</evidence>
<keyword evidence="2 3" id="KW-0040">ANK repeat</keyword>
<dbReference type="InterPro" id="IPR002110">
    <property type="entry name" value="Ankyrin_rpt"/>
</dbReference>
<gene>
    <name evidence="6" type="primary">109584718</name>
</gene>
<feature type="repeat" description="ANK" evidence="3">
    <location>
        <begin position="256"/>
        <end position="288"/>
    </location>
</feature>
<dbReference type="PROSITE" id="PS50200">
    <property type="entry name" value="RA"/>
    <property type="match status" value="1"/>
</dbReference>
<dbReference type="SMART" id="SM00248">
    <property type="entry name" value="ANK"/>
    <property type="match status" value="9"/>
</dbReference>
<dbReference type="SUPFAM" id="SSF48403">
    <property type="entry name" value="Ankyrin repeat"/>
    <property type="match status" value="1"/>
</dbReference>
<dbReference type="PRINTS" id="PR01415">
    <property type="entry name" value="ANKYRIN"/>
</dbReference>
<organism evidence="6">
    <name type="scientific">Amphimedon queenslandica</name>
    <name type="common">Sponge</name>
    <dbReference type="NCBI Taxonomy" id="400682"/>
    <lineage>
        <taxon>Eukaryota</taxon>
        <taxon>Metazoa</taxon>
        <taxon>Porifera</taxon>
        <taxon>Demospongiae</taxon>
        <taxon>Heteroscleromorpha</taxon>
        <taxon>Haplosclerida</taxon>
        <taxon>Niphatidae</taxon>
        <taxon>Amphimedon</taxon>
    </lineage>
</organism>
<dbReference type="Gene3D" id="2.30.29.30">
    <property type="entry name" value="Pleckstrin-homology domain (PH domain)/Phosphotyrosine-binding domain (PTB)"/>
    <property type="match status" value="1"/>
</dbReference>
<dbReference type="PANTHER" id="PTHR24123:SF33">
    <property type="entry name" value="PROTEIN HOS4"/>
    <property type="match status" value="1"/>
</dbReference>
<sequence length="952" mass="105508">MWRLKRKKKAYTSICHHCNKSKRPAINAARLGHETCLITAYRTLGGFNETDDYGATPIHYAARSGKLDCLKWLVQNSGISSNAVAKNGSTAAHDAAAMGHLECLKYLIESTQCSVLDTTSEGATVLHIACRFGQTAITNWLLESTAAVPSDKGANGVTPVHICAAKNNIRCLKCLTRHKSYIPNQRTDHGATPLYFAAQEGSVECLELLINHGKGDLYIGANDGMLPIHAAAQAGNVECLKVLVGSGVPPRQRSAEGATPAHYAAASGHVKCLKWILDNGGSLTDKDDLGGIPLHDAADQGQTEAVAFLIKRGAPVNVEDFDGLKPFDLARENNHKDCMKMLFKAIKPDILTSLTPHHSLSRASQSSDDGGKTNSFDKLEDFKWQFKDTVLSNDVPVHHSSGELSNDSQKETNDDLTVSQELITPSADEIKFRSNNFEEAIVITSTSNNSCFEEITVTFQKESLPIPHLQLISDDDLSSPDRSDGEQSDDDGNDDAYVDFKPLSKEAFESFGCVMDPPLMELSKKEEELSLLNTGDIVIHEPLKEVHTAELQVSVNCINKYALESWNEAQRTSTVELSIPPVIEEEDEEIDFSENEIKEKEDIETESSGMIEEVHHRSQMTQKLPSNGNHSVYSPLMVSLSASNALRNDGKDEHNDLLIQKVDDIDVDATLDCSMTLTSSEIEILQAKSIAAAKNSTTVTKSSKQVFIPVEVEGVQTVIIQVPEDAPVIQIMFKAVHKAGIAPNINHTLFEVSDLFKHERQLEEDELLHTITFSWPKKSQPRFVLRSNEKKYFLWKEPPFPIKRITEKSTDVGVPLVSSKMSYCKQGNKLKWISDTFYLNHSGICSSSTSNKGSADKQKVIASIDQCLYTIVDGVAELHSHKKQFVQSLPTPFCFIVKPFDSWKKQDFKIFCCEDYSSFQMWVNAFRLLKHGLQLKANYAAMNTKIHNMQMQ</sequence>
<feature type="repeat" description="ANK" evidence="3">
    <location>
        <begin position="121"/>
        <end position="153"/>
    </location>
</feature>
<dbReference type="eggNOG" id="KOG0504">
    <property type="taxonomic scope" value="Eukaryota"/>
</dbReference>
<dbReference type="Pfam" id="PF00023">
    <property type="entry name" value="Ank"/>
    <property type="match status" value="2"/>
</dbReference>
<dbReference type="EnsemblMetazoa" id="XM_020000540.1">
    <property type="protein sequence ID" value="XP_019856099.1"/>
    <property type="gene ID" value="LOC109584718"/>
</dbReference>
<dbReference type="Pfam" id="PF12796">
    <property type="entry name" value="Ank_2"/>
    <property type="match status" value="2"/>
</dbReference>
<evidence type="ECO:0000256" key="3">
    <source>
        <dbReference type="PROSITE-ProRule" id="PRU00023"/>
    </source>
</evidence>
<dbReference type="KEGG" id="aqu:109584718"/>
<evidence type="ECO:0000259" key="5">
    <source>
        <dbReference type="PROSITE" id="PS50200"/>
    </source>
</evidence>
<dbReference type="InterPro" id="IPR051165">
    <property type="entry name" value="Multifunctional_ANK_Repeat"/>
</dbReference>
<dbReference type="Pfam" id="PF00788">
    <property type="entry name" value="RA"/>
    <property type="match status" value="1"/>
</dbReference>
<dbReference type="Proteomes" id="UP000007879">
    <property type="component" value="Unassembled WGS sequence"/>
</dbReference>
<dbReference type="PROSITE" id="PS50088">
    <property type="entry name" value="ANK_REPEAT"/>
    <property type="match status" value="7"/>
</dbReference>
<keyword evidence="7" id="KW-1185">Reference proteome</keyword>
<feature type="compositionally biased region" description="Acidic residues" evidence="4">
    <location>
        <begin position="486"/>
        <end position="496"/>
    </location>
</feature>
<dbReference type="OrthoDB" id="10261302at2759"/>
<keyword evidence="1" id="KW-0677">Repeat</keyword>
<dbReference type="EnsemblMetazoa" id="Aqu2.1.22701_001">
    <property type="protein sequence ID" value="Aqu2.1.22701_001"/>
    <property type="gene ID" value="Aqu2.1.22701"/>
</dbReference>
<dbReference type="PANTHER" id="PTHR24123">
    <property type="entry name" value="ANKYRIN REPEAT-CONTAINING"/>
    <property type="match status" value="1"/>
</dbReference>
<dbReference type="InterPro" id="IPR029071">
    <property type="entry name" value="Ubiquitin-like_domsf"/>
</dbReference>
<evidence type="ECO:0000313" key="7">
    <source>
        <dbReference type="Proteomes" id="UP000007879"/>
    </source>
</evidence>
<feature type="repeat" description="ANK" evidence="3">
    <location>
        <begin position="53"/>
        <end position="77"/>
    </location>
</feature>
<feature type="region of interest" description="Disordered" evidence="4">
    <location>
        <begin position="472"/>
        <end position="496"/>
    </location>
</feature>
<dbReference type="InterPro" id="IPR000159">
    <property type="entry name" value="RA_dom"/>
</dbReference>
<dbReference type="CDD" id="cd17043">
    <property type="entry name" value="RA"/>
    <property type="match status" value="1"/>
</dbReference>
<protein>
    <recommendedName>
        <fullName evidence="5">Ras-associating domain-containing protein</fullName>
    </recommendedName>
</protein>
<dbReference type="InterPro" id="IPR011993">
    <property type="entry name" value="PH-like_dom_sf"/>
</dbReference>
<dbReference type="SUPFAM" id="SSF54236">
    <property type="entry name" value="Ubiquitin-like"/>
    <property type="match status" value="1"/>
</dbReference>
<dbReference type="Gene3D" id="1.25.40.20">
    <property type="entry name" value="Ankyrin repeat-containing domain"/>
    <property type="match status" value="1"/>
</dbReference>
<dbReference type="Pfam" id="PF13637">
    <property type="entry name" value="Ank_4"/>
    <property type="match status" value="1"/>
</dbReference>
<dbReference type="Gene3D" id="3.10.20.90">
    <property type="entry name" value="Phosphatidylinositol 3-kinase Catalytic Subunit, Chain A, domain 1"/>
    <property type="match status" value="1"/>
</dbReference>
<dbReference type="eggNOG" id="KOG3751">
    <property type="taxonomic scope" value="Eukaryota"/>
</dbReference>
<dbReference type="AlphaFoldDB" id="A0A1X7U5G0"/>
<dbReference type="PROSITE" id="PS50297">
    <property type="entry name" value="ANK_REP_REGION"/>
    <property type="match status" value="6"/>
</dbReference>
<reference evidence="6" key="2">
    <citation type="submission" date="2017-05" db="UniProtKB">
        <authorList>
            <consortium name="EnsemblMetazoa"/>
        </authorList>
    </citation>
    <scope>IDENTIFICATION</scope>
</reference>
<dbReference type="GO" id="GO:0007165">
    <property type="term" value="P:signal transduction"/>
    <property type="evidence" value="ECO:0007669"/>
    <property type="project" value="InterPro"/>
</dbReference>
<evidence type="ECO:0000313" key="6">
    <source>
        <dbReference type="EnsemblMetazoa" id="Aqu2.1.22701_001"/>
    </source>
</evidence>
<proteinExistence type="predicted"/>
<feature type="repeat" description="ANK" evidence="3">
    <location>
        <begin position="87"/>
        <end position="109"/>
    </location>
</feature>
<feature type="repeat" description="ANK" evidence="3">
    <location>
        <begin position="289"/>
        <end position="321"/>
    </location>
</feature>
<dbReference type="STRING" id="400682.A0A1X7U5G0"/>
<feature type="domain" description="Ras-associating" evidence="5">
    <location>
        <begin position="704"/>
        <end position="790"/>
    </location>
</feature>
<name>A0A1X7U5G0_AMPQE</name>
<evidence type="ECO:0000256" key="4">
    <source>
        <dbReference type="SAM" id="MobiDB-lite"/>
    </source>
</evidence>
<dbReference type="InterPro" id="IPR036770">
    <property type="entry name" value="Ankyrin_rpt-contain_sf"/>
</dbReference>
<reference evidence="7" key="1">
    <citation type="journal article" date="2010" name="Nature">
        <title>The Amphimedon queenslandica genome and the evolution of animal complexity.</title>
        <authorList>
            <person name="Srivastava M."/>
            <person name="Simakov O."/>
            <person name="Chapman J."/>
            <person name="Fahey B."/>
            <person name="Gauthier M.E."/>
            <person name="Mitros T."/>
            <person name="Richards G.S."/>
            <person name="Conaco C."/>
            <person name="Dacre M."/>
            <person name="Hellsten U."/>
            <person name="Larroux C."/>
            <person name="Putnam N.H."/>
            <person name="Stanke M."/>
            <person name="Adamska M."/>
            <person name="Darling A."/>
            <person name="Degnan S.M."/>
            <person name="Oakley T.H."/>
            <person name="Plachetzki D.C."/>
            <person name="Zhai Y."/>
            <person name="Adamski M."/>
            <person name="Calcino A."/>
            <person name="Cummins S.F."/>
            <person name="Goodstein D.M."/>
            <person name="Harris C."/>
            <person name="Jackson D.J."/>
            <person name="Leys S.P."/>
            <person name="Shu S."/>
            <person name="Woodcroft B.J."/>
            <person name="Vervoort M."/>
            <person name="Kosik K.S."/>
            <person name="Manning G."/>
            <person name="Degnan B.M."/>
            <person name="Rokhsar D.S."/>
        </authorList>
    </citation>
    <scope>NUCLEOTIDE SEQUENCE [LARGE SCALE GENOMIC DNA]</scope>
</reference>
<accession>A0A1X7U5G0</accession>